<protein>
    <submittedName>
        <fullName evidence="1">Uncharacterized protein</fullName>
    </submittedName>
</protein>
<dbReference type="EMBL" id="QXFT01006169">
    <property type="protein sequence ID" value="KAE9269872.1"/>
    <property type="molecule type" value="Genomic_DNA"/>
</dbReference>
<comment type="caution">
    <text evidence="1">The sequence shown here is derived from an EMBL/GenBank/DDBJ whole genome shotgun (WGS) entry which is preliminary data.</text>
</comment>
<reference evidence="1 2" key="1">
    <citation type="submission" date="2018-08" db="EMBL/GenBank/DDBJ databases">
        <title>Genomic investigation of the strawberry pathogen Phytophthora fragariae indicates pathogenicity is determined by transcriptional variation in three key races.</title>
        <authorList>
            <person name="Adams T.M."/>
            <person name="Armitage A.D."/>
            <person name="Sobczyk M.K."/>
            <person name="Bates H.J."/>
            <person name="Dunwell J.M."/>
            <person name="Nellist C.F."/>
            <person name="Harrison R.J."/>
        </authorList>
    </citation>
    <scope>NUCLEOTIDE SEQUENCE [LARGE SCALE GENOMIC DNA]</scope>
    <source>
        <strain evidence="1 2">SCRP333</strain>
    </source>
</reference>
<name>A0A6A4B8K9_9STRA</name>
<dbReference type="AlphaFoldDB" id="A0A6A4B8K9"/>
<proteinExistence type="predicted"/>
<organism evidence="1 2">
    <name type="scientific">Phytophthora rubi</name>
    <dbReference type="NCBI Taxonomy" id="129364"/>
    <lineage>
        <taxon>Eukaryota</taxon>
        <taxon>Sar</taxon>
        <taxon>Stramenopiles</taxon>
        <taxon>Oomycota</taxon>
        <taxon>Peronosporomycetes</taxon>
        <taxon>Peronosporales</taxon>
        <taxon>Peronosporaceae</taxon>
        <taxon>Phytophthora</taxon>
    </lineage>
</organism>
<evidence type="ECO:0000313" key="2">
    <source>
        <dbReference type="Proteomes" id="UP000434957"/>
    </source>
</evidence>
<keyword evidence="2" id="KW-1185">Reference proteome</keyword>
<gene>
    <name evidence="1" type="ORF">PR003_g31012</name>
</gene>
<evidence type="ECO:0000313" key="1">
    <source>
        <dbReference type="EMBL" id="KAE9269872.1"/>
    </source>
</evidence>
<sequence>MPKEPKHTLAARARVLDAHRERGDWML</sequence>
<accession>A0A6A4B8K9</accession>
<dbReference type="Proteomes" id="UP000434957">
    <property type="component" value="Unassembled WGS sequence"/>
</dbReference>
<feature type="non-terminal residue" evidence="1">
    <location>
        <position position="27"/>
    </location>
</feature>